<proteinExistence type="predicted"/>
<dbReference type="AlphaFoldDB" id="A0A5B8VJM1"/>
<dbReference type="EMBL" id="CP042434">
    <property type="protein sequence ID" value="QEC71670.1"/>
    <property type="molecule type" value="Genomic_DNA"/>
</dbReference>
<organism evidence="2 3">
    <name type="scientific">Arachidicoccus ginsenosidivorans</name>
    <dbReference type="NCBI Taxonomy" id="496057"/>
    <lineage>
        <taxon>Bacteria</taxon>
        <taxon>Pseudomonadati</taxon>
        <taxon>Bacteroidota</taxon>
        <taxon>Chitinophagia</taxon>
        <taxon>Chitinophagales</taxon>
        <taxon>Chitinophagaceae</taxon>
        <taxon>Arachidicoccus</taxon>
    </lineage>
</organism>
<dbReference type="KEGG" id="agi:FSB73_08350"/>
<feature type="region of interest" description="Disordered" evidence="1">
    <location>
        <begin position="1"/>
        <end position="25"/>
    </location>
</feature>
<keyword evidence="3" id="KW-1185">Reference proteome</keyword>
<dbReference type="RefSeq" id="WP_146781047.1">
    <property type="nucleotide sequence ID" value="NZ_CP042434.1"/>
</dbReference>
<reference evidence="2 3" key="1">
    <citation type="journal article" date="2017" name="Int. J. Syst. Evol. Microbiol.">
        <title>Arachidicoccus ginsenosidivorans sp. nov., with ginsenoside-converting activity isolated from ginseng cultivating soil.</title>
        <authorList>
            <person name="Siddiqi M.Z."/>
            <person name="Aslam Z."/>
            <person name="Im W.T."/>
        </authorList>
    </citation>
    <scope>NUCLEOTIDE SEQUENCE [LARGE SCALE GENOMIC DNA]</scope>
    <source>
        <strain evidence="2 3">Gsoil 809</strain>
    </source>
</reference>
<name>A0A5B8VJM1_9BACT</name>
<gene>
    <name evidence="2" type="ORF">FSB73_08350</name>
</gene>
<accession>A0A5B8VJM1</accession>
<sequence length="68" mass="7830">MHIELLHADQHSEATNDGKSGKNKLDGRKKTILLVEDHEDFRFYLKDNLGYSLIFCRPLTGRRDGICV</sequence>
<evidence type="ECO:0000313" key="2">
    <source>
        <dbReference type="EMBL" id="QEC71670.1"/>
    </source>
</evidence>
<evidence type="ECO:0000313" key="3">
    <source>
        <dbReference type="Proteomes" id="UP000321291"/>
    </source>
</evidence>
<dbReference type="Proteomes" id="UP000321291">
    <property type="component" value="Chromosome"/>
</dbReference>
<protein>
    <submittedName>
        <fullName evidence="2">Uncharacterized protein</fullName>
    </submittedName>
</protein>
<evidence type="ECO:0000256" key="1">
    <source>
        <dbReference type="SAM" id="MobiDB-lite"/>
    </source>
</evidence>